<comment type="caution">
    <text evidence="1">The sequence shown here is derived from an EMBL/GenBank/DDBJ whole genome shotgun (WGS) entry which is preliminary data.</text>
</comment>
<keyword evidence="2" id="KW-1185">Reference proteome</keyword>
<gene>
    <name evidence="1" type="ORF">QFC24_000108</name>
</gene>
<name>A0ACC2XUW5_9TREE</name>
<accession>A0ACC2XUW5</accession>
<sequence>MPFGASHFPIRSLAETALSSFFKEIIVLGSENVPEEGPLLVACSHSNMAIDVFIMFHEANTNAQSFDVQPAVLSATMPHKIPLHYWVKDSLFSNPIAGAILKNAGNIPVDRKNKNNQSLFKGTFEEMARGDSIGVFPEGTSHTSPHMLPFKDGISWAALEYVKFLNGAADGTVRKGKKAVIVPVGITYLDKAKYRSSIVVEYGAPITTDAFEEEFLSEDEGANKLAVKRLTKTLELEMMKLTVNAPDWESLIAAKMAKELLWERESKLSPEEVVKVQQTLVDMFSPPTSSKQLQELKDLLNKYNRLLVTAKLTNNELADLPLPGSLEPSSSTPLPTRFSTLTLLIKDTISCAVRLPFFLVPMIIHLPIYVMARMGANIVKEEMETQAQMKVAFGLLFSLAVYPFFFFVLWIFLGFTSLGALIAAVLVYGFSVSHKSLVDENYTQCVFTMSRILHTHADIHFAVNSFKRLVAAWRVIVGVWAPKRREMPLTKLASLLPASSAPEGATKDAYAWKKRGTEQEVKEADIAKTARKKRVPTRRFIRHVLRTRVAAARALDDFLAELEEGDYRINARPWLVEAAPYGGEAAQAEQQSTADEGKDAVDRLPMGTRAGSEVVEFLRQRGAHIVHSSTAEGGWGALSGDETEARSGDEGFEER</sequence>
<evidence type="ECO:0000313" key="2">
    <source>
        <dbReference type="Proteomes" id="UP001234202"/>
    </source>
</evidence>
<evidence type="ECO:0000313" key="1">
    <source>
        <dbReference type="EMBL" id="KAJ9127824.1"/>
    </source>
</evidence>
<organism evidence="1 2">
    <name type="scientific">Naganishia onofrii</name>
    <dbReference type="NCBI Taxonomy" id="1851511"/>
    <lineage>
        <taxon>Eukaryota</taxon>
        <taxon>Fungi</taxon>
        <taxon>Dikarya</taxon>
        <taxon>Basidiomycota</taxon>
        <taxon>Agaricomycotina</taxon>
        <taxon>Tremellomycetes</taxon>
        <taxon>Filobasidiales</taxon>
        <taxon>Filobasidiaceae</taxon>
        <taxon>Naganishia</taxon>
    </lineage>
</organism>
<dbReference type="EMBL" id="JASBWV010000001">
    <property type="protein sequence ID" value="KAJ9127824.1"/>
    <property type="molecule type" value="Genomic_DNA"/>
</dbReference>
<reference evidence="1" key="1">
    <citation type="submission" date="2023-04" db="EMBL/GenBank/DDBJ databases">
        <title>Draft Genome sequencing of Naganishia species isolated from polar environments using Oxford Nanopore Technology.</title>
        <authorList>
            <person name="Leo P."/>
            <person name="Venkateswaran K."/>
        </authorList>
    </citation>
    <scope>NUCLEOTIDE SEQUENCE</scope>
    <source>
        <strain evidence="1">DBVPG 5303</strain>
    </source>
</reference>
<proteinExistence type="predicted"/>
<dbReference type="Proteomes" id="UP001234202">
    <property type="component" value="Unassembled WGS sequence"/>
</dbReference>
<protein>
    <submittedName>
        <fullName evidence="1">Uncharacterized protein</fullName>
    </submittedName>
</protein>